<gene>
    <name evidence="1" type="ORF">UBAL3_82700041</name>
</gene>
<keyword evidence="1" id="KW-0808">Transferase</keyword>
<proteinExistence type="predicted"/>
<name>C6HWW7_9BACT</name>
<reference evidence="1 2" key="1">
    <citation type="journal article" date="2009" name="Appl. Environ. Microbiol.">
        <title>Community genomic and proteomic analyses of chemoautotrophic iron-oxidizing "Leptospirillum rubarum" (Group II) and "Leptospirillum ferrodiazotrophum" (Group III) bacteria in acid mine drainage biofilms.</title>
        <authorList>
            <person name="Goltsman D.S."/>
            <person name="Denef V.J."/>
            <person name="Singer S.W."/>
            <person name="VerBerkmoes N.C."/>
            <person name="Lefsrud M."/>
            <person name="Mueller R.S."/>
            <person name="Dick G.J."/>
            <person name="Sun C.L."/>
            <person name="Wheeler K.E."/>
            <person name="Zemla A."/>
            <person name="Baker B.J."/>
            <person name="Hauser L."/>
            <person name="Land M."/>
            <person name="Shah M.B."/>
            <person name="Thelen M.P."/>
            <person name="Hettich R.L."/>
            <person name="Banfield J.F."/>
        </authorList>
    </citation>
    <scope>NUCLEOTIDE SEQUENCE [LARGE SCALE GENOMIC DNA]</scope>
</reference>
<evidence type="ECO:0000313" key="1">
    <source>
        <dbReference type="EMBL" id="EES52927.1"/>
    </source>
</evidence>
<dbReference type="AlphaFoldDB" id="C6HWW7"/>
<evidence type="ECO:0000313" key="2">
    <source>
        <dbReference type="Proteomes" id="UP000009374"/>
    </source>
</evidence>
<dbReference type="GO" id="GO:0016740">
    <property type="term" value="F:transferase activity"/>
    <property type="evidence" value="ECO:0007669"/>
    <property type="project" value="UniProtKB-KW"/>
</dbReference>
<protein>
    <submittedName>
        <fullName evidence="1">Nucleotidyltransferase substrate binding protein, HI0074 family</fullName>
    </submittedName>
</protein>
<dbReference type="NCBIfam" id="TIGR01987">
    <property type="entry name" value="HI0074"/>
    <property type="match status" value="1"/>
</dbReference>
<sequence>MSSMNLDPLEKAIGQLKSGIQQSKVDPDNELLRDGVIQRFEYTMDLSWKMIQRYLKHIAQVEESAIRTKKDLFREAGRLGLITNVEAWFGYYEARNETSHTYDPQIAESVFEQAELFLPDAVSLLEALKHAT</sequence>
<organism evidence="1 2">
    <name type="scientific">Leptospirillum ferrodiazotrophum</name>
    <dbReference type="NCBI Taxonomy" id="412449"/>
    <lineage>
        <taxon>Bacteria</taxon>
        <taxon>Pseudomonadati</taxon>
        <taxon>Nitrospirota</taxon>
        <taxon>Nitrospiria</taxon>
        <taxon>Nitrospirales</taxon>
        <taxon>Nitrospiraceae</taxon>
        <taxon>Leptospirillum</taxon>
    </lineage>
</organism>
<dbReference type="SUPFAM" id="SSF81593">
    <property type="entry name" value="Nucleotidyltransferase substrate binding subunit/domain"/>
    <property type="match status" value="1"/>
</dbReference>
<dbReference type="EMBL" id="GG693871">
    <property type="protein sequence ID" value="EES52927.1"/>
    <property type="molecule type" value="Genomic_DNA"/>
</dbReference>
<keyword evidence="2" id="KW-1185">Reference proteome</keyword>
<dbReference type="Pfam" id="PF08780">
    <property type="entry name" value="NTase_sub_bind"/>
    <property type="match status" value="1"/>
</dbReference>
<dbReference type="Proteomes" id="UP000009374">
    <property type="component" value="Unassembled WGS sequence"/>
</dbReference>
<accession>C6HWW7</accession>
<dbReference type="InterPro" id="IPR010235">
    <property type="entry name" value="HepT"/>
</dbReference>
<dbReference type="Gene3D" id="1.20.120.330">
    <property type="entry name" value="Nucleotidyltransferases domain 2"/>
    <property type="match status" value="1"/>
</dbReference>